<dbReference type="InterPro" id="IPR000914">
    <property type="entry name" value="SBP_5_dom"/>
</dbReference>
<evidence type="ECO:0000259" key="5">
    <source>
        <dbReference type="Pfam" id="PF00496"/>
    </source>
</evidence>
<evidence type="ECO:0000313" key="7">
    <source>
        <dbReference type="Proteomes" id="UP000564496"/>
    </source>
</evidence>
<dbReference type="InterPro" id="IPR030678">
    <property type="entry name" value="Peptide/Ni-bd"/>
</dbReference>
<feature type="domain" description="Solute-binding protein family 5" evidence="5">
    <location>
        <begin position="75"/>
        <end position="416"/>
    </location>
</feature>
<name>A0A7Z0DPQ1_9ACTN</name>
<dbReference type="PANTHER" id="PTHR30290">
    <property type="entry name" value="PERIPLASMIC BINDING COMPONENT OF ABC TRANSPORTER"/>
    <property type="match status" value="1"/>
</dbReference>
<dbReference type="SUPFAM" id="SSF53850">
    <property type="entry name" value="Periplasmic binding protein-like II"/>
    <property type="match status" value="1"/>
</dbReference>
<gene>
    <name evidence="6" type="ORF">BJ988_003938</name>
</gene>
<evidence type="ECO:0000256" key="1">
    <source>
        <dbReference type="ARBA" id="ARBA00005695"/>
    </source>
</evidence>
<protein>
    <submittedName>
        <fullName evidence="6">Peptide/nickel transport system substrate-binding protein</fullName>
    </submittedName>
</protein>
<dbReference type="CDD" id="cd00995">
    <property type="entry name" value="PBP2_NikA_DppA_OppA_like"/>
    <property type="match status" value="1"/>
</dbReference>
<dbReference type="InterPro" id="IPR039424">
    <property type="entry name" value="SBP_5"/>
</dbReference>
<dbReference type="GO" id="GO:0043190">
    <property type="term" value="C:ATP-binding cassette (ABC) transporter complex"/>
    <property type="evidence" value="ECO:0007669"/>
    <property type="project" value="InterPro"/>
</dbReference>
<dbReference type="EMBL" id="JACBZR010000001">
    <property type="protein sequence ID" value="NYI79290.1"/>
    <property type="molecule type" value="Genomic_DNA"/>
</dbReference>
<comment type="similarity">
    <text evidence="1">Belongs to the bacterial solute-binding protein 5 family.</text>
</comment>
<dbReference type="GO" id="GO:1904680">
    <property type="term" value="F:peptide transmembrane transporter activity"/>
    <property type="evidence" value="ECO:0007669"/>
    <property type="project" value="TreeGrafter"/>
</dbReference>
<dbReference type="GO" id="GO:0015833">
    <property type="term" value="P:peptide transport"/>
    <property type="evidence" value="ECO:0007669"/>
    <property type="project" value="TreeGrafter"/>
</dbReference>
<dbReference type="GO" id="GO:0042597">
    <property type="term" value="C:periplasmic space"/>
    <property type="evidence" value="ECO:0007669"/>
    <property type="project" value="UniProtKB-ARBA"/>
</dbReference>
<dbReference type="PANTHER" id="PTHR30290:SF9">
    <property type="entry name" value="OLIGOPEPTIDE-BINDING PROTEIN APPA"/>
    <property type="match status" value="1"/>
</dbReference>
<evidence type="ECO:0000313" key="6">
    <source>
        <dbReference type="EMBL" id="NYI79290.1"/>
    </source>
</evidence>
<comment type="caution">
    <text evidence="6">The sequence shown here is derived from an EMBL/GenBank/DDBJ whole genome shotgun (WGS) entry which is preliminary data.</text>
</comment>
<dbReference type="Gene3D" id="3.40.190.10">
    <property type="entry name" value="Periplasmic binding protein-like II"/>
    <property type="match status" value="1"/>
</dbReference>
<keyword evidence="3 4" id="KW-0732">Signal</keyword>
<evidence type="ECO:0000256" key="3">
    <source>
        <dbReference type="ARBA" id="ARBA00022729"/>
    </source>
</evidence>
<dbReference type="Pfam" id="PF00496">
    <property type="entry name" value="SBP_bac_5"/>
    <property type="match status" value="1"/>
</dbReference>
<evidence type="ECO:0000256" key="4">
    <source>
        <dbReference type="SAM" id="SignalP"/>
    </source>
</evidence>
<feature type="chain" id="PRO_5031419202" evidence="4">
    <location>
        <begin position="26"/>
        <end position="522"/>
    </location>
</feature>
<accession>A0A7Z0DPQ1</accession>
<sequence>MRRQGAIAAAALMTMAGLSACGSSAAPSESEDGGALRVGIVGSTSTVDIVDSQMAPLVVSPSLESLVRLKPDGSLEPRLAERVENPDPKVYVYHLRKGVEFWDGQELTSDDVVFSLERYRDPNSYTAAKYRTVDTIEATDKYTVTVTLKTPDSNWATQASMFSSQIIQKKFYEEHEDDFGNPGTLVMGTGPYEIVKLDPTGGAEFKANPDYWGGDVEFDEMDVKFFDTETNAAIALRAKSIDMVPSVANATSFESTSKAEIVSSPSCSMGFVALNTQAAPWNDIHVRRAVAHAVDRSAFVDDVDGHADPITTFIPPQSLETITSPEKAETMIDSLPQYPHDLDKAKAELAKSAYPDGFEANLQTTDFSNNITGSQILADQLGKIGIKLTVRNQTIAKWVADVGAAVEKRPTVYTAGAGCTPTPGYMPSYWLGSDGLVEGGSNLAGYGPEKVDSIIQKASEADTPEAQFEAYTELLTQLATDVPYIPIMALQANLGIASGFEWANYTQPWWNAPWPLDITRTS</sequence>
<dbReference type="AlphaFoldDB" id="A0A7Z0DPQ1"/>
<dbReference type="PIRSF" id="PIRSF002741">
    <property type="entry name" value="MppA"/>
    <property type="match status" value="1"/>
</dbReference>
<proteinExistence type="inferred from homology"/>
<dbReference type="Gene3D" id="3.10.105.10">
    <property type="entry name" value="Dipeptide-binding Protein, Domain 3"/>
    <property type="match status" value="1"/>
</dbReference>
<dbReference type="PROSITE" id="PS51257">
    <property type="entry name" value="PROKAR_LIPOPROTEIN"/>
    <property type="match status" value="1"/>
</dbReference>
<dbReference type="Proteomes" id="UP000564496">
    <property type="component" value="Unassembled WGS sequence"/>
</dbReference>
<feature type="signal peptide" evidence="4">
    <location>
        <begin position="1"/>
        <end position="25"/>
    </location>
</feature>
<dbReference type="RefSeq" id="WP_179659618.1">
    <property type="nucleotide sequence ID" value="NZ_JACBZR010000001.1"/>
</dbReference>
<keyword evidence="2" id="KW-0813">Transport</keyword>
<keyword evidence="7" id="KW-1185">Reference proteome</keyword>
<reference evidence="6 7" key="1">
    <citation type="submission" date="2020-07" db="EMBL/GenBank/DDBJ databases">
        <title>Sequencing the genomes of 1000 actinobacteria strains.</title>
        <authorList>
            <person name="Klenk H.-P."/>
        </authorList>
    </citation>
    <scope>NUCLEOTIDE SEQUENCE [LARGE SCALE GENOMIC DNA]</scope>
    <source>
        <strain evidence="6 7">DSM 26487</strain>
    </source>
</reference>
<organism evidence="6 7">
    <name type="scientific">Nocardioides panzhihuensis</name>
    <dbReference type="NCBI Taxonomy" id="860243"/>
    <lineage>
        <taxon>Bacteria</taxon>
        <taxon>Bacillati</taxon>
        <taxon>Actinomycetota</taxon>
        <taxon>Actinomycetes</taxon>
        <taxon>Propionibacteriales</taxon>
        <taxon>Nocardioidaceae</taxon>
        <taxon>Nocardioides</taxon>
    </lineage>
</organism>
<evidence type="ECO:0000256" key="2">
    <source>
        <dbReference type="ARBA" id="ARBA00022448"/>
    </source>
</evidence>